<dbReference type="InterPro" id="IPR035907">
    <property type="entry name" value="Hppk_sf"/>
</dbReference>
<dbReference type="PANTHER" id="PTHR43071:SF1">
    <property type="entry name" value="2-AMINO-4-HYDROXY-6-HYDROXYMETHYLDIHYDROPTERIDINE PYROPHOSPHOKINASE"/>
    <property type="match status" value="1"/>
</dbReference>
<keyword evidence="5 14" id="KW-0808">Transferase</keyword>
<keyword evidence="15" id="KW-1185">Reference proteome</keyword>
<dbReference type="Gene3D" id="3.30.70.560">
    <property type="entry name" value="7,8-Dihydro-6-hydroxymethylpterin-pyrophosphokinase HPPK"/>
    <property type="match status" value="1"/>
</dbReference>
<evidence type="ECO:0000313" key="14">
    <source>
        <dbReference type="EMBL" id="MEJ1249411.1"/>
    </source>
</evidence>
<organism evidence="14 15">
    <name type="scientific">Denitratimonas tolerans</name>
    <dbReference type="NCBI Taxonomy" id="1338420"/>
    <lineage>
        <taxon>Bacteria</taxon>
        <taxon>Pseudomonadati</taxon>
        <taxon>Pseudomonadota</taxon>
        <taxon>Gammaproteobacteria</taxon>
        <taxon>Lysobacterales</taxon>
        <taxon>Lysobacteraceae</taxon>
        <taxon>Denitratimonas</taxon>
    </lineage>
</organism>
<dbReference type="InterPro" id="IPR000550">
    <property type="entry name" value="Hppk"/>
</dbReference>
<dbReference type="EC" id="2.7.6.3" evidence="3"/>
<dbReference type="GO" id="GO:0003848">
    <property type="term" value="F:2-amino-4-hydroxy-6-hydroxymethyldihydropteridine diphosphokinase activity"/>
    <property type="evidence" value="ECO:0007669"/>
    <property type="project" value="UniProtKB-EC"/>
</dbReference>
<dbReference type="GO" id="GO:0005524">
    <property type="term" value="F:ATP binding"/>
    <property type="evidence" value="ECO:0007669"/>
    <property type="project" value="UniProtKB-KW"/>
</dbReference>
<dbReference type="NCBIfam" id="TIGR01498">
    <property type="entry name" value="folK"/>
    <property type="match status" value="1"/>
</dbReference>
<comment type="caution">
    <text evidence="14">The sequence shown here is derived from an EMBL/GenBank/DDBJ whole genome shotgun (WGS) entry which is preliminary data.</text>
</comment>
<keyword evidence="7" id="KW-0418">Kinase</keyword>
<evidence type="ECO:0000256" key="4">
    <source>
        <dbReference type="ARBA" id="ARBA00016218"/>
    </source>
</evidence>
<evidence type="ECO:0000256" key="12">
    <source>
        <dbReference type="ARBA" id="ARBA00033413"/>
    </source>
</evidence>
<protein>
    <recommendedName>
        <fullName evidence="4">2-amino-4-hydroxy-6-hydroxymethyldihydropteridine pyrophosphokinase</fullName>
        <ecNumber evidence="3">2.7.6.3</ecNumber>
    </recommendedName>
    <alternativeName>
        <fullName evidence="11">6-hydroxymethyl-7,8-dihydropterin pyrophosphokinase</fullName>
    </alternativeName>
    <alternativeName>
        <fullName evidence="12">7,8-dihydro-6-hydroxymethylpterin-pyrophosphokinase</fullName>
    </alternativeName>
</protein>
<evidence type="ECO:0000259" key="13">
    <source>
        <dbReference type="Pfam" id="PF01288"/>
    </source>
</evidence>
<dbReference type="Proteomes" id="UP001364472">
    <property type="component" value="Unassembled WGS sequence"/>
</dbReference>
<dbReference type="RefSeq" id="WP_337335124.1">
    <property type="nucleotide sequence ID" value="NZ_JBBDHC010000007.1"/>
</dbReference>
<evidence type="ECO:0000313" key="15">
    <source>
        <dbReference type="Proteomes" id="UP001364472"/>
    </source>
</evidence>
<evidence type="ECO:0000256" key="9">
    <source>
        <dbReference type="ARBA" id="ARBA00022909"/>
    </source>
</evidence>
<feature type="domain" description="7,8-dihydro-6-hydroxymethylpterin-pyrophosphokinase" evidence="13">
    <location>
        <begin position="6"/>
        <end position="127"/>
    </location>
</feature>
<accession>A0AAW9R441</accession>
<proteinExistence type="inferred from homology"/>
<dbReference type="GO" id="GO:0016301">
    <property type="term" value="F:kinase activity"/>
    <property type="evidence" value="ECO:0007669"/>
    <property type="project" value="UniProtKB-KW"/>
</dbReference>
<dbReference type="PANTHER" id="PTHR43071">
    <property type="entry name" value="2-AMINO-4-HYDROXY-6-HYDROXYMETHYLDIHYDROPTERIDINE PYROPHOSPHOKINASE"/>
    <property type="match status" value="1"/>
</dbReference>
<evidence type="ECO:0000256" key="6">
    <source>
        <dbReference type="ARBA" id="ARBA00022741"/>
    </source>
</evidence>
<comment type="similarity">
    <text evidence="2">Belongs to the HPPK family.</text>
</comment>
<evidence type="ECO:0000256" key="3">
    <source>
        <dbReference type="ARBA" id="ARBA00013253"/>
    </source>
</evidence>
<dbReference type="AlphaFoldDB" id="A0AAW9R441"/>
<dbReference type="SUPFAM" id="SSF55083">
    <property type="entry name" value="6-hydroxymethyl-7,8-dihydropterin pyrophosphokinase, HPPK"/>
    <property type="match status" value="1"/>
</dbReference>
<gene>
    <name evidence="14" type="primary">folK</name>
    <name evidence="14" type="ORF">WB794_06965</name>
</gene>
<reference evidence="14 15" key="1">
    <citation type="journal article" date="2016" name="Antonie Van Leeuwenhoek">
        <title>Denitratimonas tolerans gen. nov., sp. nov., a denitrifying bacterium isolated from a bioreactor for tannery wastewater treatment.</title>
        <authorList>
            <person name="Han S.I."/>
            <person name="Kim J.O."/>
            <person name="Lee Y.R."/>
            <person name="Ekpeghere K.I."/>
            <person name="Koh S.C."/>
            <person name="Whang K.S."/>
        </authorList>
    </citation>
    <scope>NUCLEOTIDE SEQUENCE [LARGE SCALE GENOMIC DNA]</scope>
    <source>
        <strain evidence="14 15">KACC 17565</strain>
    </source>
</reference>
<name>A0AAW9R441_9GAMM</name>
<keyword evidence="6" id="KW-0547">Nucleotide-binding</keyword>
<evidence type="ECO:0000256" key="7">
    <source>
        <dbReference type="ARBA" id="ARBA00022777"/>
    </source>
</evidence>
<evidence type="ECO:0000256" key="8">
    <source>
        <dbReference type="ARBA" id="ARBA00022840"/>
    </source>
</evidence>
<keyword evidence="8" id="KW-0067">ATP-binding</keyword>
<comment type="pathway">
    <text evidence="1">Cofactor biosynthesis; tetrahydrofolate biosynthesis; 2-amino-4-hydroxy-6-hydroxymethyl-7,8-dihydropteridine diphosphate from 7,8-dihydroneopterin triphosphate: step 4/4.</text>
</comment>
<evidence type="ECO:0000256" key="2">
    <source>
        <dbReference type="ARBA" id="ARBA00005810"/>
    </source>
</evidence>
<dbReference type="GO" id="GO:0046656">
    <property type="term" value="P:folic acid biosynthetic process"/>
    <property type="evidence" value="ECO:0007669"/>
    <property type="project" value="UniProtKB-KW"/>
</dbReference>
<keyword evidence="9" id="KW-0289">Folate biosynthesis</keyword>
<sequence>MALALLSLGSNIDPAANLRAAAADLRAAFPGARFSPVLRCRAVGFDGPDFLNAAAAVETALEPGPMHDFLHALEDARGRRRDAPRYSSRTLDVDLVFLGARVCDAPRLPRPDVRHAFVLEPLAMLAPQFVDPLSGRTLAALWAEHADHARPAPVEPWAL</sequence>
<dbReference type="Pfam" id="PF01288">
    <property type="entry name" value="HPPK"/>
    <property type="match status" value="1"/>
</dbReference>
<evidence type="ECO:0000256" key="10">
    <source>
        <dbReference type="ARBA" id="ARBA00029409"/>
    </source>
</evidence>
<evidence type="ECO:0000256" key="5">
    <source>
        <dbReference type="ARBA" id="ARBA00022679"/>
    </source>
</evidence>
<comment type="function">
    <text evidence="10">Catalyzes the transfer of pyrophosphate from adenosine triphosphate (ATP) to 6-hydroxymethyl-7,8-dihydropterin, an enzymatic step in folate biosynthesis pathway.</text>
</comment>
<dbReference type="EMBL" id="JBBDHC010000007">
    <property type="protein sequence ID" value="MEJ1249411.1"/>
    <property type="molecule type" value="Genomic_DNA"/>
</dbReference>
<evidence type="ECO:0000256" key="1">
    <source>
        <dbReference type="ARBA" id="ARBA00005051"/>
    </source>
</evidence>
<evidence type="ECO:0000256" key="11">
    <source>
        <dbReference type="ARBA" id="ARBA00029766"/>
    </source>
</evidence>